<gene>
    <name evidence="2" type="ORF">CIT40_15515</name>
</gene>
<keyword evidence="3" id="KW-1185">Reference proteome</keyword>
<feature type="transmembrane region" description="Helical" evidence="1">
    <location>
        <begin position="36"/>
        <end position="55"/>
    </location>
</feature>
<dbReference type="AlphaFoldDB" id="A0A2U8PU19"/>
<reference evidence="2 3" key="1">
    <citation type="journal article" date="2017" name="Syst. Appl. Microbiol.">
        <title>Soybeans inoculated with root zone soils of Canadian native legumes harbour diverse and novel Bradyrhizobium spp. that possess agricultural potential.</title>
        <authorList>
            <person name="Bromfield E.S.P."/>
            <person name="Cloutier S."/>
            <person name="Tambong J.T."/>
            <person name="Tran Thi T.V."/>
        </authorList>
    </citation>
    <scope>NUCLEOTIDE SEQUENCE [LARGE SCALE GENOMIC DNA]</scope>
    <source>
        <strain evidence="2 3">39S1MB</strain>
    </source>
</reference>
<evidence type="ECO:0000313" key="2">
    <source>
        <dbReference type="EMBL" id="AWM01303.1"/>
    </source>
</evidence>
<dbReference type="KEGG" id="brq:CIT40_15515"/>
<keyword evidence="1" id="KW-0812">Transmembrane</keyword>
<evidence type="ECO:0000256" key="1">
    <source>
        <dbReference type="SAM" id="Phobius"/>
    </source>
</evidence>
<keyword evidence="1" id="KW-1133">Transmembrane helix</keyword>
<name>A0A2U8PU19_9BRAD</name>
<organism evidence="2 3">
    <name type="scientific">Bradyrhizobium amphicarpaeae</name>
    <dbReference type="NCBI Taxonomy" id="1404768"/>
    <lineage>
        <taxon>Bacteria</taxon>
        <taxon>Pseudomonadati</taxon>
        <taxon>Pseudomonadota</taxon>
        <taxon>Alphaproteobacteria</taxon>
        <taxon>Hyphomicrobiales</taxon>
        <taxon>Nitrobacteraceae</taxon>
        <taxon>Bradyrhizobium</taxon>
    </lineage>
</organism>
<accession>A0A2U8PU19</accession>
<dbReference type="Proteomes" id="UP000215884">
    <property type="component" value="Chromosome"/>
</dbReference>
<protein>
    <submittedName>
        <fullName evidence="2">Uncharacterized protein</fullName>
    </submittedName>
</protein>
<keyword evidence="1" id="KW-0472">Membrane</keyword>
<reference evidence="2 3" key="2">
    <citation type="journal article" date="2019" name="Int. J. Syst. Evol. Microbiol.">
        <title>Description and complete genome sequence of Bradyrhizobium amphicarpaeae sp. nov., harbouring photosystem and nitrogen-fixation genes.</title>
        <authorList>
            <person name="Bromfield E.S.P."/>
            <person name="Cloutier S."/>
            <person name="Nguyen H.D.T."/>
        </authorList>
    </citation>
    <scope>NUCLEOTIDE SEQUENCE [LARGE SCALE GENOMIC DNA]</scope>
    <source>
        <strain evidence="2 3">39S1MB</strain>
    </source>
</reference>
<proteinExistence type="predicted"/>
<dbReference type="EMBL" id="CP029426">
    <property type="protein sequence ID" value="AWM01303.1"/>
    <property type="molecule type" value="Genomic_DNA"/>
</dbReference>
<sequence length="62" mass="6569">MQFRVNKGAMNMSMISIAAMPAVVEARFADSSFKTILLYCCTGLVASFGLMAYGIDLGAGLI</sequence>
<evidence type="ECO:0000313" key="3">
    <source>
        <dbReference type="Proteomes" id="UP000215884"/>
    </source>
</evidence>